<gene>
    <name evidence="3" type="ORF">SBAD_LOCUS11519</name>
</gene>
<accession>A0A183J6M1</accession>
<reference evidence="5" key="1">
    <citation type="submission" date="2016-06" db="UniProtKB">
        <authorList>
            <consortium name="WormBaseParasite"/>
        </authorList>
    </citation>
    <scope>IDENTIFICATION</scope>
</reference>
<feature type="signal peptide" evidence="2">
    <location>
        <begin position="1"/>
        <end position="23"/>
    </location>
</feature>
<evidence type="ECO:0000256" key="2">
    <source>
        <dbReference type="SAM" id="SignalP"/>
    </source>
</evidence>
<sequence length="108" mass="12341">MIISILTAVLLILSEVFIRNAVAKEDQFCHHQDGSCIDDFSESKSVADKEQNVIENYTSSVFLEKSAIRIYSSFSDSRRRCNTMMKTADEDQQNDDEDASQQLSRHPF</sequence>
<proteinExistence type="predicted"/>
<dbReference type="AlphaFoldDB" id="A0A183J6M1"/>
<evidence type="ECO:0000313" key="3">
    <source>
        <dbReference type="EMBL" id="VDP40737.1"/>
    </source>
</evidence>
<reference evidence="3 4" key="2">
    <citation type="submission" date="2018-11" db="EMBL/GenBank/DDBJ databases">
        <authorList>
            <consortium name="Pathogen Informatics"/>
        </authorList>
    </citation>
    <scope>NUCLEOTIDE SEQUENCE [LARGE SCALE GENOMIC DNA]</scope>
</reference>
<evidence type="ECO:0000313" key="4">
    <source>
        <dbReference type="Proteomes" id="UP000270296"/>
    </source>
</evidence>
<organism evidence="5">
    <name type="scientific">Soboliphyme baturini</name>
    <dbReference type="NCBI Taxonomy" id="241478"/>
    <lineage>
        <taxon>Eukaryota</taxon>
        <taxon>Metazoa</taxon>
        <taxon>Ecdysozoa</taxon>
        <taxon>Nematoda</taxon>
        <taxon>Enoplea</taxon>
        <taxon>Dorylaimia</taxon>
        <taxon>Dioctophymatida</taxon>
        <taxon>Dioctophymatoidea</taxon>
        <taxon>Soboliphymatidae</taxon>
        <taxon>Soboliphyme</taxon>
    </lineage>
</organism>
<feature type="compositionally biased region" description="Acidic residues" evidence="1">
    <location>
        <begin position="90"/>
        <end position="99"/>
    </location>
</feature>
<dbReference type="WBParaSite" id="SBAD_0001190501-mRNA-1">
    <property type="protein sequence ID" value="SBAD_0001190501-mRNA-1"/>
    <property type="gene ID" value="SBAD_0001190501"/>
</dbReference>
<evidence type="ECO:0000313" key="5">
    <source>
        <dbReference type="WBParaSite" id="SBAD_0001190501-mRNA-1"/>
    </source>
</evidence>
<dbReference type="Proteomes" id="UP000270296">
    <property type="component" value="Unassembled WGS sequence"/>
</dbReference>
<keyword evidence="4" id="KW-1185">Reference proteome</keyword>
<keyword evidence="2" id="KW-0732">Signal</keyword>
<feature type="chain" id="PRO_5043140409" evidence="2">
    <location>
        <begin position="24"/>
        <end position="108"/>
    </location>
</feature>
<name>A0A183J6M1_9BILA</name>
<dbReference type="EMBL" id="UZAM01015826">
    <property type="protein sequence ID" value="VDP40737.1"/>
    <property type="molecule type" value="Genomic_DNA"/>
</dbReference>
<evidence type="ECO:0000256" key="1">
    <source>
        <dbReference type="SAM" id="MobiDB-lite"/>
    </source>
</evidence>
<protein>
    <submittedName>
        <fullName evidence="5">Secreted protein</fullName>
    </submittedName>
</protein>
<feature type="region of interest" description="Disordered" evidence="1">
    <location>
        <begin position="82"/>
        <end position="108"/>
    </location>
</feature>